<dbReference type="GO" id="GO:0005886">
    <property type="term" value="C:plasma membrane"/>
    <property type="evidence" value="ECO:0007669"/>
    <property type="project" value="TreeGrafter"/>
</dbReference>
<comment type="function">
    <text evidence="4">Component of the regulatory network controlling carbon source utilization through ubiquitination and deubiquitination involving creA, creB, creC, creD and acrB. May be involved in signaling by recognizing appropriately phosphorylated substrates via its arrestin domains and then recruit a HECT-type ubiquitin ligase such as hulA, leading to ubiquitination of the substrate, providing a link between ubiquitination and phosphorylation in protein regulation and stability.</text>
</comment>
<dbReference type="FunFam" id="2.60.40.640:FF:000018">
    <property type="entry name" value="HECT-type ubiquitin ligase-interacting protein creD"/>
    <property type="match status" value="1"/>
</dbReference>
<comment type="similarity">
    <text evidence="1">Belongs to the arrestin family.</text>
</comment>
<dbReference type="InterPro" id="IPR014752">
    <property type="entry name" value="Arrestin-like_C"/>
</dbReference>
<dbReference type="STRING" id="1447883.A0A2B7WWM7"/>
<evidence type="ECO:0000259" key="7">
    <source>
        <dbReference type="SMART" id="SM01017"/>
    </source>
</evidence>
<dbReference type="GO" id="GO:0005829">
    <property type="term" value="C:cytosol"/>
    <property type="evidence" value="ECO:0007669"/>
    <property type="project" value="TreeGrafter"/>
</dbReference>
<evidence type="ECO:0000313" key="8">
    <source>
        <dbReference type="EMBL" id="PGH00999.1"/>
    </source>
</evidence>
<protein>
    <recommendedName>
        <fullName evidence="5">Carbon catabolite repressor D</fullName>
    </recommendedName>
</protein>
<evidence type="ECO:0000256" key="3">
    <source>
        <dbReference type="ARBA" id="ARBA00038766"/>
    </source>
</evidence>
<dbReference type="Pfam" id="PF00339">
    <property type="entry name" value="Arrestin_N"/>
    <property type="match status" value="1"/>
</dbReference>
<dbReference type="GO" id="GO:0070086">
    <property type="term" value="P:ubiquitin-dependent endocytosis"/>
    <property type="evidence" value="ECO:0007669"/>
    <property type="project" value="TreeGrafter"/>
</dbReference>
<dbReference type="InterPro" id="IPR011021">
    <property type="entry name" value="Arrestin-like_N"/>
</dbReference>
<gene>
    <name evidence="8" type="ORF">AJ80_09075</name>
</gene>
<dbReference type="OrthoDB" id="2333384at2759"/>
<dbReference type="PANTHER" id="PTHR11188">
    <property type="entry name" value="ARRESTIN DOMAIN CONTAINING PROTEIN"/>
    <property type="match status" value="1"/>
</dbReference>
<evidence type="ECO:0000313" key="9">
    <source>
        <dbReference type="Proteomes" id="UP000224634"/>
    </source>
</evidence>
<dbReference type="GO" id="GO:0031625">
    <property type="term" value="F:ubiquitin protein ligase binding"/>
    <property type="evidence" value="ECO:0007669"/>
    <property type="project" value="TreeGrafter"/>
</dbReference>
<keyword evidence="9" id="KW-1185">Reference proteome</keyword>
<feature type="region of interest" description="Disordered" evidence="6">
    <location>
        <begin position="429"/>
        <end position="453"/>
    </location>
</feature>
<dbReference type="Proteomes" id="UP000224634">
    <property type="component" value="Unassembled WGS sequence"/>
</dbReference>
<evidence type="ECO:0000256" key="5">
    <source>
        <dbReference type="ARBA" id="ARBA00079835"/>
    </source>
</evidence>
<evidence type="ECO:0000256" key="1">
    <source>
        <dbReference type="ARBA" id="ARBA00005298"/>
    </source>
</evidence>
<comment type="caution">
    <text evidence="8">The sequence shown here is derived from an EMBL/GenBank/DDBJ whole genome shotgun (WGS) entry which is preliminary data.</text>
</comment>
<dbReference type="EMBL" id="PDNA01000243">
    <property type="protein sequence ID" value="PGH00999.1"/>
    <property type="molecule type" value="Genomic_DNA"/>
</dbReference>
<dbReference type="Gene3D" id="2.60.40.640">
    <property type="match status" value="1"/>
</dbReference>
<comment type="subunit">
    <text evidence="3">Interacts with hulA.</text>
</comment>
<dbReference type="GO" id="GO:0030674">
    <property type="term" value="F:protein-macromolecule adaptor activity"/>
    <property type="evidence" value="ECO:0007669"/>
    <property type="project" value="TreeGrafter"/>
</dbReference>
<feature type="region of interest" description="Disordered" evidence="6">
    <location>
        <begin position="468"/>
        <end position="491"/>
    </location>
</feature>
<dbReference type="Pfam" id="PF02752">
    <property type="entry name" value="Arrestin_C"/>
    <property type="match status" value="1"/>
</dbReference>
<dbReference type="AlphaFoldDB" id="A0A2B7WWM7"/>
<sequence length="608" mass="67175">MALSFLSGAGSASNAKYFDIRLNEDYIVFRGDEHEAASAHLKGTVVLCLSEPLSIKYLRLHLTGMCRIGWAHGSSASSSRKYGKERTIYHKQWSFREPVRGKSETMKAGNYEFPFDVVLSGSMPESVEGLHDSWITYRFKAEIGRKYAKSIYVRKPLRIIRSLDPSALELSHAMSVDNIWPNKIEYSISTPSKAAIFGTALRVDFCLVPLLKGLRVGRISSQFVESHEFILNPDDASMFQHTHKSSRIIVDDSYQPSESELEMLNEEAEGFQFNRMLNLPKTLNRCLQDTDAHGIKIRHKLKFKIQLHNPDGHTSELRATLPVSLFISPSLPIDDNNNIIDQSPESTQRAILNLAHQAPPLYGEHQFDQLYSELDTIGYRTPGNQSGPNTPMTSLSRNLSMENVAPVAYSVANHISPLALHDRLTNLPLHTSSAPVTPPSEPSDSSLAARHRSPTIDSISVPSVIITSVTGPATPEPSRRSSEEDQAVSSGAATPCIQFSQIETLSRVPSYSTAVRSNPRVHFDGGLPNYETVIAAGDSPSASTLSLMSTIAAPPRAFVNRPVRGSSIPESSQHAPRMHFPLHGRTHSQGNNADSEHRLRLLQARARC</sequence>
<dbReference type="InterPro" id="IPR050357">
    <property type="entry name" value="Arrestin_domain-protein"/>
</dbReference>
<evidence type="ECO:0000256" key="2">
    <source>
        <dbReference type="ARBA" id="ARBA00022786"/>
    </source>
</evidence>
<name>A0A2B7WWM7_POLH7</name>
<organism evidence="8 9">
    <name type="scientific">Polytolypa hystricis (strain UAMH7299)</name>
    <dbReference type="NCBI Taxonomy" id="1447883"/>
    <lineage>
        <taxon>Eukaryota</taxon>
        <taxon>Fungi</taxon>
        <taxon>Dikarya</taxon>
        <taxon>Ascomycota</taxon>
        <taxon>Pezizomycotina</taxon>
        <taxon>Eurotiomycetes</taxon>
        <taxon>Eurotiomycetidae</taxon>
        <taxon>Onygenales</taxon>
        <taxon>Onygenales incertae sedis</taxon>
        <taxon>Polytolypa</taxon>
    </lineage>
</organism>
<dbReference type="SUPFAM" id="SSF81296">
    <property type="entry name" value="E set domains"/>
    <property type="match status" value="1"/>
</dbReference>
<evidence type="ECO:0000256" key="4">
    <source>
        <dbReference type="ARBA" id="ARBA00056218"/>
    </source>
</evidence>
<dbReference type="SMART" id="SM01017">
    <property type="entry name" value="Arrestin_C"/>
    <property type="match status" value="1"/>
</dbReference>
<dbReference type="InterPro" id="IPR011022">
    <property type="entry name" value="Arrestin_C-like"/>
</dbReference>
<feature type="domain" description="Arrestin C-terminal-like" evidence="7">
    <location>
        <begin position="180"/>
        <end position="330"/>
    </location>
</feature>
<proteinExistence type="inferred from homology"/>
<reference evidence="8 9" key="1">
    <citation type="submission" date="2017-10" db="EMBL/GenBank/DDBJ databases">
        <title>Comparative genomics in systemic dimorphic fungi from Ajellomycetaceae.</title>
        <authorList>
            <person name="Munoz J.F."/>
            <person name="Mcewen J.G."/>
            <person name="Clay O.K."/>
            <person name="Cuomo C.A."/>
        </authorList>
    </citation>
    <scope>NUCLEOTIDE SEQUENCE [LARGE SCALE GENOMIC DNA]</scope>
    <source>
        <strain evidence="8 9">UAMH7299</strain>
    </source>
</reference>
<accession>A0A2B7WWM7</accession>
<dbReference type="InterPro" id="IPR014756">
    <property type="entry name" value="Ig_E-set"/>
</dbReference>
<evidence type="ECO:0000256" key="6">
    <source>
        <dbReference type="SAM" id="MobiDB-lite"/>
    </source>
</evidence>
<dbReference type="PANTHER" id="PTHR11188:SF17">
    <property type="entry name" value="FI21816P1"/>
    <property type="match status" value="1"/>
</dbReference>
<keyword evidence="2" id="KW-0833">Ubl conjugation pathway</keyword>